<dbReference type="SUPFAM" id="SSF52058">
    <property type="entry name" value="L domain-like"/>
    <property type="match status" value="1"/>
</dbReference>
<dbReference type="STRING" id="57577.A0A2K3JVY6"/>
<dbReference type="Pfam" id="PF23598">
    <property type="entry name" value="LRR_14"/>
    <property type="match status" value="1"/>
</dbReference>
<dbReference type="InterPro" id="IPR055414">
    <property type="entry name" value="LRR_R13L4/SHOC2-like"/>
</dbReference>
<reference evidence="3 4" key="2">
    <citation type="journal article" date="2017" name="Front. Plant Sci.">
        <title>Gene Classification and Mining of Molecular Markers Useful in Red Clover (Trifolium pratense) Breeding.</title>
        <authorList>
            <person name="Istvanek J."/>
            <person name="Dluhosova J."/>
            <person name="Dluhos P."/>
            <person name="Patkova L."/>
            <person name="Nedelnik J."/>
            <person name="Repkova J."/>
        </authorList>
    </citation>
    <scope>NUCLEOTIDE SEQUENCE [LARGE SCALE GENOMIC DNA]</scope>
    <source>
        <strain evidence="4">cv. Tatra</strain>
        <tissue evidence="3">Young leaves</tissue>
    </source>
</reference>
<dbReference type="InterPro" id="IPR032675">
    <property type="entry name" value="LRR_dom_sf"/>
</dbReference>
<proteinExistence type="predicted"/>
<sequence length="186" mass="21295">CNKIFNTFKDSLCTLDLNDLGIKMVPSSIEEMKYLRYLDLSHNNMEKLPSCITTLIHLQTLKLSQCHALKKLPKDMGNLSSLNHLGIEGCLRLTHMPSGISKLTDLQTLSLFVASKKHVSGGLRSLTNLNKLRGYLEISHLEQVKEASEDEVLKNKQHIEFMTLRWDHKEEDEKEKYIANDEKSLD</sequence>
<evidence type="ECO:0000313" key="3">
    <source>
        <dbReference type="EMBL" id="PNX58219.1"/>
    </source>
</evidence>
<dbReference type="PANTHER" id="PTHR47186:SF13">
    <property type="entry name" value="DISEASE RESISTANCE PROTEIN RGA3"/>
    <property type="match status" value="1"/>
</dbReference>
<dbReference type="AlphaFoldDB" id="A0A2K3JVY6"/>
<feature type="non-terminal residue" evidence="3">
    <location>
        <position position="1"/>
    </location>
</feature>
<dbReference type="Proteomes" id="UP000236291">
    <property type="component" value="Unassembled WGS sequence"/>
</dbReference>
<dbReference type="EMBL" id="ASHM01126668">
    <property type="protein sequence ID" value="PNX58219.1"/>
    <property type="molecule type" value="Genomic_DNA"/>
</dbReference>
<comment type="caution">
    <text evidence="3">The sequence shown here is derived from an EMBL/GenBank/DDBJ whole genome shotgun (WGS) entry which is preliminary data.</text>
</comment>
<feature type="non-terminal residue" evidence="3">
    <location>
        <position position="186"/>
    </location>
</feature>
<organism evidence="3 4">
    <name type="scientific">Trifolium pratense</name>
    <name type="common">Red clover</name>
    <dbReference type="NCBI Taxonomy" id="57577"/>
    <lineage>
        <taxon>Eukaryota</taxon>
        <taxon>Viridiplantae</taxon>
        <taxon>Streptophyta</taxon>
        <taxon>Embryophyta</taxon>
        <taxon>Tracheophyta</taxon>
        <taxon>Spermatophyta</taxon>
        <taxon>Magnoliopsida</taxon>
        <taxon>eudicotyledons</taxon>
        <taxon>Gunneridae</taxon>
        <taxon>Pentapetalae</taxon>
        <taxon>rosids</taxon>
        <taxon>fabids</taxon>
        <taxon>Fabales</taxon>
        <taxon>Fabaceae</taxon>
        <taxon>Papilionoideae</taxon>
        <taxon>50 kb inversion clade</taxon>
        <taxon>NPAAA clade</taxon>
        <taxon>Hologalegina</taxon>
        <taxon>IRL clade</taxon>
        <taxon>Trifolieae</taxon>
        <taxon>Trifolium</taxon>
    </lineage>
</organism>
<evidence type="ECO:0000256" key="1">
    <source>
        <dbReference type="ARBA" id="ARBA00022737"/>
    </source>
</evidence>
<dbReference type="Gene3D" id="3.80.10.10">
    <property type="entry name" value="Ribonuclease Inhibitor"/>
    <property type="match status" value="1"/>
</dbReference>
<evidence type="ECO:0000313" key="4">
    <source>
        <dbReference type="Proteomes" id="UP000236291"/>
    </source>
</evidence>
<feature type="domain" description="Disease resistance R13L4/SHOC-2-like LRR" evidence="2">
    <location>
        <begin position="27"/>
        <end position="172"/>
    </location>
</feature>
<dbReference type="PROSITE" id="PS51450">
    <property type="entry name" value="LRR"/>
    <property type="match status" value="1"/>
</dbReference>
<dbReference type="InterPro" id="IPR001611">
    <property type="entry name" value="Leu-rich_rpt"/>
</dbReference>
<dbReference type="PANTHER" id="PTHR47186">
    <property type="entry name" value="LEUCINE-RICH REPEAT-CONTAINING PROTEIN 57"/>
    <property type="match status" value="1"/>
</dbReference>
<gene>
    <name evidence="3" type="ORF">L195_g059082</name>
</gene>
<evidence type="ECO:0000259" key="2">
    <source>
        <dbReference type="Pfam" id="PF23598"/>
    </source>
</evidence>
<name>A0A2K3JVY6_TRIPR</name>
<keyword evidence="1" id="KW-0677">Repeat</keyword>
<accession>A0A2K3JVY6</accession>
<protein>
    <submittedName>
        <fullName evidence="3">NBS-containing resistance-like protein</fullName>
    </submittedName>
</protein>
<reference evidence="3 4" key="1">
    <citation type="journal article" date="2014" name="Am. J. Bot.">
        <title>Genome assembly and annotation for red clover (Trifolium pratense; Fabaceae).</title>
        <authorList>
            <person name="Istvanek J."/>
            <person name="Jaros M."/>
            <person name="Krenek A."/>
            <person name="Repkova J."/>
        </authorList>
    </citation>
    <scope>NUCLEOTIDE SEQUENCE [LARGE SCALE GENOMIC DNA]</scope>
    <source>
        <strain evidence="4">cv. Tatra</strain>
        <tissue evidence="3">Young leaves</tissue>
    </source>
</reference>